<comment type="caution">
    <text evidence="3">The sequence shown here is derived from an EMBL/GenBank/DDBJ whole genome shotgun (WGS) entry which is preliminary data.</text>
</comment>
<keyword evidence="4" id="KW-1185">Reference proteome</keyword>
<dbReference type="AlphaFoldDB" id="A0A397JTI7"/>
<evidence type="ECO:0000313" key="4">
    <source>
        <dbReference type="Proteomes" id="UP000266861"/>
    </source>
</evidence>
<accession>A0A397JTI7</accession>
<keyword evidence="2" id="KW-0732">Signal</keyword>
<dbReference type="OrthoDB" id="2447106at2759"/>
<feature type="chain" id="PRO_5017189724" description="Extracellular membrane protein CFEM domain-containing protein" evidence="2">
    <location>
        <begin position="30"/>
        <end position="196"/>
    </location>
</feature>
<feature type="signal peptide" evidence="2">
    <location>
        <begin position="1"/>
        <end position="29"/>
    </location>
</feature>
<dbReference type="Proteomes" id="UP000266861">
    <property type="component" value="Unassembled WGS sequence"/>
</dbReference>
<feature type="compositionally biased region" description="Low complexity" evidence="1">
    <location>
        <begin position="134"/>
        <end position="158"/>
    </location>
</feature>
<dbReference type="EMBL" id="PQFF01000029">
    <property type="protein sequence ID" value="RHZ87720.1"/>
    <property type="molecule type" value="Genomic_DNA"/>
</dbReference>
<organism evidence="3 4">
    <name type="scientific">Diversispora epigaea</name>
    <dbReference type="NCBI Taxonomy" id="1348612"/>
    <lineage>
        <taxon>Eukaryota</taxon>
        <taxon>Fungi</taxon>
        <taxon>Fungi incertae sedis</taxon>
        <taxon>Mucoromycota</taxon>
        <taxon>Glomeromycotina</taxon>
        <taxon>Glomeromycetes</taxon>
        <taxon>Diversisporales</taxon>
        <taxon>Diversisporaceae</taxon>
        <taxon>Diversispora</taxon>
    </lineage>
</organism>
<name>A0A397JTI7_9GLOM</name>
<protein>
    <recommendedName>
        <fullName evidence="5">Extracellular membrane protein CFEM domain-containing protein</fullName>
    </recommendedName>
</protein>
<reference evidence="3 4" key="1">
    <citation type="submission" date="2018-08" db="EMBL/GenBank/DDBJ databases">
        <title>Genome and evolution of the arbuscular mycorrhizal fungus Diversispora epigaea (formerly Glomus versiforme) and its bacterial endosymbionts.</title>
        <authorList>
            <person name="Sun X."/>
            <person name="Fei Z."/>
            <person name="Harrison M."/>
        </authorList>
    </citation>
    <scope>NUCLEOTIDE SEQUENCE [LARGE SCALE GENOMIC DNA]</scope>
    <source>
        <strain evidence="3 4">IT104</strain>
    </source>
</reference>
<feature type="region of interest" description="Disordered" evidence="1">
    <location>
        <begin position="132"/>
        <end position="172"/>
    </location>
</feature>
<evidence type="ECO:0000256" key="2">
    <source>
        <dbReference type="SAM" id="SignalP"/>
    </source>
</evidence>
<evidence type="ECO:0000256" key="1">
    <source>
        <dbReference type="SAM" id="MobiDB-lite"/>
    </source>
</evidence>
<sequence length="196" mass="21717">MHYSRNFTILFFITFILLVGSNYQVGVNADSDDEKCSDCWKEERGKIPQCQNIPESEIKLFESKTDYDLAKNKDKFPNLVNCLCALSTPEKTNEILEKCKCSKEMSDGMKKQSELVMDQICTNPDIIEHIHVDSSSTTTTSSTTTSSSTTKNESTTPTKADQNSSNTPAPGNSGTAIENSWIFGSTLCLLALLFNL</sequence>
<evidence type="ECO:0008006" key="5">
    <source>
        <dbReference type="Google" id="ProtNLM"/>
    </source>
</evidence>
<feature type="compositionally biased region" description="Polar residues" evidence="1">
    <location>
        <begin position="159"/>
        <end position="172"/>
    </location>
</feature>
<proteinExistence type="predicted"/>
<evidence type="ECO:0000313" key="3">
    <source>
        <dbReference type="EMBL" id="RHZ87720.1"/>
    </source>
</evidence>
<gene>
    <name evidence="3" type="ORF">Glove_31g27</name>
</gene>